<dbReference type="EMBL" id="JAGRQC010000001">
    <property type="protein sequence ID" value="MBR0551511.1"/>
    <property type="molecule type" value="Genomic_DNA"/>
</dbReference>
<keyword evidence="2" id="KW-1185">Reference proteome</keyword>
<sequence>MADVTANPERQLVMTYAPKDARRALSALLGLDDALAGVLRTTTEPALGQMRLVWWRDALTDLDEKPPPAMPVLEALAEHVLPCAISGEALSAMCDGWMLLIEEEQLNPETLARYAQSRGAVLFGAMAKSLAASDSAVASAGKGWALTDLAIHLRDADLASEAAAMARPLLAEAARQRWSKRGRAIGALVHLARFDSSVPRGEPIRPGSPARVSRLFWHRLTGR</sequence>
<proteinExistence type="predicted"/>
<dbReference type="InterPro" id="IPR008949">
    <property type="entry name" value="Isoprenoid_synthase_dom_sf"/>
</dbReference>
<evidence type="ECO:0000313" key="1">
    <source>
        <dbReference type="EMBL" id="MBR0551511.1"/>
    </source>
</evidence>
<evidence type="ECO:0000313" key="2">
    <source>
        <dbReference type="Proteomes" id="UP000676996"/>
    </source>
</evidence>
<dbReference type="Proteomes" id="UP000676996">
    <property type="component" value="Unassembled WGS sequence"/>
</dbReference>
<gene>
    <name evidence="1" type="ORF">J7S20_03205</name>
</gene>
<dbReference type="SUPFAM" id="SSF48576">
    <property type="entry name" value="Terpenoid synthases"/>
    <property type="match status" value="1"/>
</dbReference>
<protein>
    <submittedName>
        <fullName evidence="1">Squalene/phytoene synthase family protein</fullName>
    </submittedName>
</protein>
<dbReference type="RefSeq" id="WP_284052784.1">
    <property type="nucleotide sequence ID" value="NZ_JAGRQC010000001.1"/>
</dbReference>
<name>A0A8T4IAV5_9SPHN</name>
<dbReference type="Pfam" id="PF00494">
    <property type="entry name" value="SQS_PSY"/>
    <property type="match status" value="1"/>
</dbReference>
<dbReference type="AlphaFoldDB" id="A0A8T4IAV5"/>
<reference evidence="1" key="1">
    <citation type="submission" date="2021-04" db="EMBL/GenBank/DDBJ databases">
        <title>Ouciella asimina sp. nov., isolated from the surface seawater in the hydrothermal field of Okinawa Trough.</title>
        <authorList>
            <person name="Shuang W."/>
        </authorList>
    </citation>
    <scope>NUCLEOTIDE SEQUENCE</scope>
    <source>
        <strain evidence="1">LXI357</strain>
    </source>
</reference>
<dbReference type="Gene3D" id="1.10.600.10">
    <property type="entry name" value="Farnesyl Diphosphate Synthase"/>
    <property type="match status" value="1"/>
</dbReference>
<comment type="caution">
    <text evidence="1">The sequence shown here is derived from an EMBL/GenBank/DDBJ whole genome shotgun (WGS) entry which is preliminary data.</text>
</comment>
<organism evidence="1 2">
    <name type="scientific">Stakelama marina</name>
    <dbReference type="NCBI Taxonomy" id="2826939"/>
    <lineage>
        <taxon>Bacteria</taxon>
        <taxon>Pseudomonadati</taxon>
        <taxon>Pseudomonadota</taxon>
        <taxon>Alphaproteobacteria</taxon>
        <taxon>Sphingomonadales</taxon>
        <taxon>Sphingomonadaceae</taxon>
        <taxon>Stakelama</taxon>
    </lineage>
</organism>
<accession>A0A8T4IAV5</accession>
<dbReference type="InterPro" id="IPR002060">
    <property type="entry name" value="Squ/phyt_synthse"/>
</dbReference>